<keyword evidence="1" id="KW-0732">Signal</keyword>
<organism evidence="3">
    <name type="scientific">Haptolina ericina</name>
    <dbReference type="NCBI Taxonomy" id="156174"/>
    <lineage>
        <taxon>Eukaryota</taxon>
        <taxon>Haptista</taxon>
        <taxon>Haptophyta</taxon>
        <taxon>Prymnesiophyceae</taxon>
        <taxon>Prymnesiales</taxon>
        <taxon>Prymnesiaceae</taxon>
        <taxon>Haptolina</taxon>
    </lineage>
</organism>
<gene>
    <name evidence="3" type="ORF">HERI1096_LOCUS10585</name>
</gene>
<dbReference type="AlphaFoldDB" id="A0A7S3APY0"/>
<dbReference type="InterPro" id="IPR011992">
    <property type="entry name" value="EF-hand-dom_pair"/>
</dbReference>
<evidence type="ECO:0000256" key="1">
    <source>
        <dbReference type="SAM" id="SignalP"/>
    </source>
</evidence>
<feature type="domain" description="EF-hand" evidence="2">
    <location>
        <begin position="248"/>
        <end position="273"/>
    </location>
</feature>
<protein>
    <recommendedName>
        <fullName evidence="2">EF-hand domain-containing protein</fullName>
    </recommendedName>
</protein>
<proteinExistence type="predicted"/>
<dbReference type="PROSITE" id="PS50222">
    <property type="entry name" value="EF_HAND_2"/>
    <property type="match status" value="1"/>
</dbReference>
<dbReference type="EMBL" id="HBHX01019032">
    <property type="protein sequence ID" value="CAE0109925.1"/>
    <property type="molecule type" value="Transcribed_RNA"/>
</dbReference>
<dbReference type="Gene3D" id="1.10.238.10">
    <property type="entry name" value="EF-hand"/>
    <property type="match status" value="1"/>
</dbReference>
<evidence type="ECO:0000259" key="2">
    <source>
        <dbReference type="PROSITE" id="PS50222"/>
    </source>
</evidence>
<reference evidence="3" key="1">
    <citation type="submission" date="2021-01" db="EMBL/GenBank/DDBJ databases">
        <authorList>
            <person name="Corre E."/>
            <person name="Pelletier E."/>
            <person name="Niang G."/>
            <person name="Scheremetjew M."/>
            <person name="Finn R."/>
            <person name="Kale V."/>
            <person name="Holt S."/>
            <person name="Cochrane G."/>
            <person name="Meng A."/>
            <person name="Brown T."/>
            <person name="Cohen L."/>
        </authorList>
    </citation>
    <scope>NUCLEOTIDE SEQUENCE</scope>
    <source>
        <strain evidence="3">CCMP281</strain>
    </source>
</reference>
<sequence length="289" mass="31921">MRCLQGHFALSCFRLVRCHLRPLPLLWALLLNCCPLMTPPQSSRSSFHLRARLLVSPLSCPWDAKIHLPCVGLENLGSSPLYSVLGAGMQAAYSWGGANVSKGPNKCFHLARPFAEPLQLEYGDEIVITLSYSLHGSFLSNPRADQLQSKDWECFASDSISGGQHCVRLPAMTPTVHGKGGCGVLPERFSMTMIPPAMTCYDWGYLQAIGCFQDADRDGSDTLIFGDEFQSLFKSLADIGVGSDPTKEEMDFDNDLKVSFEEFQLWLQRIGRKTKSTRAVEGCVETSSE</sequence>
<dbReference type="InterPro" id="IPR002048">
    <property type="entry name" value="EF_hand_dom"/>
</dbReference>
<evidence type="ECO:0000313" key="3">
    <source>
        <dbReference type="EMBL" id="CAE0109925.1"/>
    </source>
</evidence>
<dbReference type="SUPFAM" id="SSF47473">
    <property type="entry name" value="EF-hand"/>
    <property type="match status" value="1"/>
</dbReference>
<feature type="signal peptide" evidence="1">
    <location>
        <begin position="1"/>
        <end position="18"/>
    </location>
</feature>
<feature type="chain" id="PRO_5030665698" description="EF-hand domain-containing protein" evidence="1">
    <location>
        <begin position="19"/>
        <end position="289"/>
    </location>
</feature>
<accession>A0A7S3APY0</accession>
<dbReference type="CDD" id="cd00051">
    <property type="entry name" value="EFh"/>
    <property type="match status" value="1"/>
</dbReference>
<dbReference type="GO" id="GO:0005509">
    <property type="term" value="F:calcium ion binding"/>
    <property type="evidence" value="ECO:0007669"/>
    <property type="project" value="InterPro"/>
</dbReference>
<name>A0A7S3APY0_9EUKA</name>